<evidence type="ECO:0000256" key="5">
    <source>
        <dbReference type="ARBA" id="ARBA00022786"/>
    </source>
</evidence>
<dbReference type="InterPro" id="IPR044066">
    <property type="entry name" value="TRIAD_supradom"/>
</dbReference>
<proteinExistence type="predicted"/>
<evidence type="ECO:0000313" key="9">
    <source>
        <dbReference type="EMBL" id="QHU18481.1"/>
    </source>
</evidence>
<dbReference type="InterPro" id="IPR031127">
    <property type="entry name" value="E3_UB_ligase_RBR"/>
</dbReference>
<keyword evidence="4" id="KW-0863">Zinc-finger</keyword>
<keyword evidence="1" id="KW-0808">Transferase</keyword>
<reference evidence="9" key="1">
    <citation type="journal article" date="2020" name="Nature">
        <title>Giant virus diversity and host interactions through global metagenomics.</title>
        <authorList>
            <person name="Schulz F."/>
            <person name="Roux S."/>
            <person name="Paez-Espino D."/>
            <person name="Jungbluth S."/>
            <person name="Walsh D.A."/>
            <person name="Denef V.J."/>
            <person name="McMahon K.D."/>
            <person name="Konstantinidis K.T."/>
            <person name="Eloe-Fadrosh E.A."/>
            <person name="Kyrpides N.C."/>
            <person name="Woyke T."/>
        </authorList>
    </citation>
    <scope>NUCLEOTIDE SEQUENCE</scope>
    <source>
        <strain evidence="9">GVMAG-S-3300013006-138</strain>
    </source>
</reference>
<evidence type="ECO:0000256" key="3">
    <source>
        <dbReference type="ARBA" id="ARBA00022737"/>
    </source>
</evidence>
<keyword evidence="3" id="KW-0677">Repeat</keyword>
<dbReference type="AlphaFoldDB" id="A0A6C0KMT1"/>
<feature type="domain" description="RING-type" evidence="8">
    <location>
        <begin position="20"/>
        <end position="297"/>
    </location>
</feature>
<sequence length="504" mass="57044">MAATFYETVPTTQTMANCADCPDCPICCDKYTVQLRKCVACPYCEFSACSICIKKYLTEGLLDAHCMSCRRGWNDEFLDMNFTKAFRTGAYKKHREDVLLEREIAILPTRQPRVEATVKKNQVNKEIETVYKELSDLEKVRSEILRRSSNLNRRLARFTAEAEGRAPPAWTLAEGEKPIAQEKAKFIMKCPDTECRGFLSTAYKCGTCQKWSCSDCLVVKGLEKDTPHTCDPGQKESVALIIKESKPCPKCGERISKIDGCDQMWCIDCHTAFSWATGAIVNGIVHNPHYYEYLRKQGNGVAPRNAGDVPCGGIPYYRHLDRAVEKCSTDIKRLTERMHRITGEIADLRIPMYQGHFNVNDNGDLGVQYLLKEIDKESMKKELAKRELKRNKHLAIRAILEMFVNTSTMMLNEIVNTPPTSDLAIGPTLAAYENLRIYVNDSLMGVSRMKNCSVPQINDKWGWSPFNKSAPKTRTKKTTDESTVASAEEGVQPETQDHLVQRDQ</sequence>
<dbReference type="GO" id="GO:0016567">
    <property type="term" value="P:protein ubiquitination"/>
    <property type="evidence" value="ECO:0007669"/>
    <property type="project" value="InterPro"/>
</dbReference>
<feature type="compositionally biased region" description="Basic and acidic residues" evidence="7">
    <location>
        <begin position="495"/>
        <end position="504"/>
    </location>
</feature>
<evidence type="ECO:0000256" key="6">
    <source>
        <dbReference type="ARBA" id="ARBA00022833"/>
    </source>
</evidence>
<name>A0A6C0KMT1_9ZZZZ</name>
<protein>
    <recommendedName>
        <fullName evidence="8">RING-type domain-containing protein</fullName>
    </recommendedName>
</protein>
<evidence type="ECO:0000256" key="4">
    <source>
        <dbReference type="ARBA" id="ARBA00022771"/>
    </source>
</evidence>
<dbReference type="SUPFAM" id="SSF57850">
    <property type="entry name" value="RING/U-box"/>
    <property type="match status" value="1"/>
</dbReference>
<dbReference type="GO" id="GO:0008270">
    <property type="term" value="F:zinc ion binding"/>
    <property type="evidence" value="ECO:0007669"/>
    <property type="project" value="UniProtKB-KW"/>
</dbReference>
<dbReference type="PROSITE" id="PS51873">
    <property type="entry name" value="TRIAD"/>
    <property type="match status" value="1"/>
</dbReference>
<dbReference type="EMBL" id="MN740934">
    <property type="protein sequence ID" value="QHU18481.1"/>
    <property type="molecule type" value="Genomic_DNA"/>
</dbReference>
<evidence type="ECO:0000256" key="7">
    <source>
        <dbReference type="SAM" id="MobiDB-lite"/>
    </source>
</evidence>
<dbReference type="GO" id="GO:0004842">
    <property type="term" value="F:ubiquitin-protein transferase activity"/>
    <property type="evidence" value="ECO:0007669"/>
    <property type="project" value="InterPro"/>
</dbReference>
<dbReference type="Gene3D" id="1.20.120.1750">
    <property type="match status" value="1"/>
</dbReference>
<evidence type="ECO:0000256" key="1">
    <source>
        <dbReference type="ARBA" id="ARBA00022679"/>
    </source>
</evidence>
<evidence type="ECO:0000259" key="8">
    <source>
        <dbReference type="PROSITE" id="PS51873"/>
    </source>
</evidence>
<organism evidence="9">
    <name type="scientific">viral metagenome</name>
    <dbReference type="NCBI Taxonomy" id="1070528"/>
    <lineage>
        <taxon>unclassified sequences</taxon>
        <taxon>metagenomes</taxon>
        <taxon>organismal metagenomes</taxon>
    </lineage>
</organism>
<feature type="region of interest" description="Disordered" evidence="7">
    <location>
        <begin position="463"/>
        <end position="504"/>
    </location>
</feature>
<evidence type="ECO:0000256" key="2">
    <source>
        <dbReference type="ARBA" id="ARBA00022723"/>
    </source>
</evidence>
<dbReference type="PANTHER" id="PTHR11685">
    <property type="entry name" value="RBR FAMILY RING FINGER AND IBR DOMAIN-CONTAINING"/>
    <property type="match status" value="1"/>
</dbReference>
<keyword evidence="5" id="KW-0833">Ubl conjugation pathway</keyword>
<accession>A0A6C0KMT1</accession>
<keyword evidence="6" id="KW-0862">Zinc</keyword>
<keyword evidence="2" id="KW-0479">Metal-binding</keyword>